<feature type="compositionally biased region" description="Low complexity" evidence="1">
    <location>
        <begin position="127"/>
        <end position="146"/>
    </location>
</feature>
<evidence type="ECO:0000256" key="1">
    <source>
        <dbReference type="SAM" id="MobiDB-lite"/>
    </source>
</evidence>
<feature type="compositionally biased region" description="Low complexity" evidence="1">
    <location>
        <begin position="22"/>
        <end position="47"/>
    </location>
</feature>
<proteinExistence type="predicted"/>
<dbReference type="Proteomes" id="UP000247498">
    <property type="component" value="Unassembled WGS sequence"/>
</dbReference>
<accession>A0A2V0PAZ3</accession>
<keyword evidence="3" id="KW-1185">Reference proteome</keyword>
<feature type="region of interest" description="Disordered" evidence="1">
    <location>
        <begin position="1"/>
        <end position="249"/>
    </location>
</feature>
<feature type="compositionally biased region" description="Basic and acidic residues" evidence="1">
    <location>
        <begin position="149"/>
        <end position="159"/>
    </location>
</feature>
<comment type="caution">
    <text evidence="2">The sequence shown here is derived from an EMBL/GenBank/DDBJ whole genome shotgun (WGS) entry which is preliminary data.</text>
</comment>
<organism evidence="2 3">
    <name type="scientific">Raphidocelis subcapitata</name>
    <dbReference type="NCBI Taxonomy" id="307507"/>
    <lineage>
        <taxon>Eukaryota</taxon>
        <taxon>Viridiplantae</taxon>
        <taxon>Chlorophyta</taxon>
        <taxon>core chlorophytes</taxon>
        <taxon>Chlorophyceae</taxon>
        <taxon>CS clade</taxon>
        <taxon>Sphaeropleales</taxon>
        <taxon>Selenastraceae</taxon>
        <taxon>Raphidocelis</taxon>
    </lineage>
</organism>
<dbReference type="AlphaFoldDB" id="A0A2V0PAZ3"/>
<sequence>MGQACSSAKQKDKTQADQPGHGAPDQAGAGAVAPAAGACAAATAAAGDSDKRKPSAGGKAVSIAPKAAFLDPSGQEGEMSIKSGISFTAPGGAQLPVVRASPSPPLPHAHADHGPSPLLAPHHHEPSSAAHHGLQALAAAHAAAAAEPGRSREHTRSEDGDGGNSTAAYSRGGTTMGGSVKSQVSSASERSELTGAAEAVNSDVEEQAVPSAKGSGASSPSSSSSSSRGSEDGGGGGEEVGGGGGGGGD</sequence>
<evidence type="ECO:0000313" key="2">
    <source>
        <dbReference type="EMBL" id="GBF97028.1"/>
    </source>
</evidence>
<feature type="compositionally biased region" description="Gly residues" evidence="1">
    <location>
        <begin position="232"/>
        <end position="249"/>
    </location>
</feature>
<dbReference type="EMBL" id="BDRX01000091">
    <property type="protein sequence ID" value="GBF97028.1"/>
    <property type="molecule type" value="Genomic_DNA"/>
</dbReference>
<dbReference type="InParanoid" id="A0A2V0PAZ3"/>
<reference evidence="2 3" key="1">
    <citation type="journal article" date="2018" name="Sci. Rep.">
        <title>Raphidocelis subcapitata (=Pseudokirchneriella subcapitata) provides an insight into genome evolution and environmental adaptations in the Sphaeropleales.</title>
        <authorList>
            <person name="Suzuki S."/>
            <person name="Yamaguchi H."/>
            <person name="Nakajima N."/>
            <person name="Kawachi M."/>
        </authorList>
    </citation>
    <scope>NUCLEOTIDE SEQUENCE [LARGE SCALE GENOMIC DNA]</scope>
    <source>
        <strain evidence="2 3">NIES-35</strain>
    </source>
</reference>
<gene>
    <name evidence="2" type="ORF">Rsub_09501</name>
</gene>
<protein>
    <submittedName>
        <fullName evidence="2">Uncharacterized protein</fullName>
    </submittedName>
</protein>
<feature type="compositionally biased region" description="Low complexity" evidence="1">
    <location>
        <begin position="214"/>
        <end position="228"/>
    </location>
</feature>
<evidence type="ECO:0000313" key="3">
    <source>
        <dbReference type="Proteomes" id="UP000247498"/>
    </source>
</evidence>
<name>A0A2V0PAZ3_9CHLO</name>